<evidence type="ECO:0000313" key="4">
    <source>
        <dbReference type="EMBL" id="MCS0496632.1"/>
    </source>
</evidence>
<feature type="domain" description="N-acetyltransferase" evidence="3">
    <location>
        <begin position="15"/>
        <end position="167"/>
    </location>
</feature>
<dbReference type="RefSeq" id="WP_258733790.1">
    <property type="nucleotide sequence ID" value="NZ_JANTHZ010000007.1"/>
</dbReference>
<gene>
    <name evidence="4" type="ORF">NVS89_16140</name>
</gene>
<keyword evidence="5" id="KW-1185">Reference proteome</keyword>
<proteinExistence type="predicted"/>
<reference evidence="4" key="1">
    <citation type="submission" date="2022-08" db="EMBL/GenBank/DDBJ databases">
        <authorList>
            <person name="Li F."/>
        </authorList>
    </citation>
    <scope>NUCLEOTIDE SEQUENCE</scope>
    <source>
        <strain evidence="4">MQZ15Z-1</strain>
    </source>
</reference>
<dbReference type="InterPro" id="IPR050832">
    <property type="entry name" value="Bact_Acetyltransf"/>
</dbReference>
<dbReference type="Gene3D" id="3.40.630.30">
    <property type="match status" value="1"/>
</dbReference>
<comment type="caution">
    <text evidence="4">The sequence shown here is derived from an EMBL/GenBank/DDBJ whole genome shotgun (WGS) entry which is preliminary data.</text>
</comment>
<name>A0A9X2PD92_9HYPH</name>
<evidence type="ECO:0000259" key="3">
    <source>
        <dbReference type="PROSITE" id="PS51186"/>
    </source>
</evidence>
<dbReference type="SUPFAM" id="SSF55729">
    <property type="entry name" value="Acyl-CoA N-acyltransferases (Nat)"/>
    <property type="match status" value="1"/>
</dbReference>
<dbReference type="AlphaFoldDB" id="A0A9X2PD92"/>
<accession>A0A9X2PD92</accession>
<dbReference type="PANTHER" id="PTHR43877">
    <property type="entry name" value="AMINOALKYLPHOSPHONATE N-ACETYLTRANSFERASE-RELATED-RELATED"/>
    <property type="match status" value="1"/>
</dbReference>
<dbReference type="Pfam" id="PF00583">
    <property type="entry name" value="Acetyltransf_1"/>
    <property type="match status" value="1"/>
</dbReference>
<dbReference type="EMBL" id="JANTHZ010000007">
    <property type="protein sequence ID" value="MCS0496632.1"/>
    <property type="molecule type" value="Genomic_DNA"/>
</dbReference>
<dbReference type="PROSITE" id="PS51186">
    <property type="entry name" value="GNAT"/>
    <property type="match status" value="1"/>
</dbReference>
<evidence type="ECO:0000256" key="1">
    <source>
        <dbReference type="ARBA" id="ARBA00022679"/>
    </source>
</evidence>
<dbReference type="GO" id="GO:0016747">
    <property type="term" value="F:acyltransferase activity, transferring groups other than amino-acyl groups"/>
    <property type="evidence" value="ECO:0007669"/>
    <property type="project" value="InterPro"/>
</dbReference>
<dbReference type="Proteomes" id="UP001151088">
    <property type="component" value="Unassembled WGS sequence"/>
</dbReference>
<dbReference type="CDD" id="cd04301">
    <property type="entry name" value="NAT_SF"/>
    <property type="match status" value="1"/>
</dbReference>
<evidence type="ECO:0000256" key="2">
    <source>
        <dbReference type="ARBA" id="ARBA00023315"/>
    </source>
</evidence>
<dbReference type="InterPro" id="IPR000182">
    <property type="entry name" value="GNAT_dom"/>
</dbReference>
<keyword evidence="1" id="KW-0808">Transferase</keyword>
<sequence length="167" mass="18311">MTGEQGESHARDLSVSIERATRADLPEIVAILAADRLLGERDSTDPSALPVYEEAFEAVNADPDLALYVARREGRVLGTFLLVVFPVLVRRGARIGVLEQVQVHPEARGSGIGSAMVTFAIAEARRRGANSLQVATNKKRIDAQRFYERLGFERRHEGFKLDLSGPA</sequence>
<organism evidence="4 5">
    <name type="scientific">Ancylobacter mangrovi</name>
    <dbReference type="NCBI Taxonomy" id="2972472"/>
    <lineage>
        <taxon>Bacteria</taxon>
        <taxon>Pseudomonadati</taxon>
        <taxon>Pseudomonadota</taxon>
        <taxon>Alphaproteobacteria</taxon>
        <taxon>Hyphomicrobiales</taxon>
        <taxon>Xanthobacteraceae</taxon>
        <taxon>Ancylobacter</taxon>
    </lineage>
</organism>
<keyword evidence="2" id="KW-0012">Acyltransferase</keyword>
<evidence type="ECO:0000313" key="5">
    <source>
        <dbReference type="Proteomes" id="UP001151088"/>
    </source>
</evidence>
<protein>
    <submittedName>
        <fullName evidence="4">GNAT family N-acetyltransferase</fullName>
    </submittedName>
</protein>
<dbReference type="InterPro" id="IPR016181">
    <property type="entry name" value="Acyl_CoA_acyltransferase"/>
</dbReference>